<organism evidence="2 3">
    <name type="scientific">Paenibacillus antri</name>
    <dbReference type="NCBI Taxonomy" id="2582848"/>
    <lineage>
        <taxon>Bacteria</taxon>
        <taxon>Bacillati</taxon>
        <taxon>Bacillota</taxon>
        <taxon>Bacilli</taxon>
        <taxon>Bacillales</taxon>
        <taxon>Paenibacillaceae</taxon>
        <taxon>Paenibacillus</taxon>
    </lineage>
</organism>
<keyword evidence="1" id="KW-1133">Transmembrane helix</keyword>
<keyword evidence="3" id="KW-1185">Reference proteome</keyword>
<keyword evidence="1" id="KW-0812">Transmembrane</keyword>
<name>A0A5R9GHV7_9BACL</name>
<evidence type="ECO:0008006" key="4">
    <source>
        <dbReference type="Google" id="ProtNLM"/>
    </source>
</evidence>
<dbReference type="Proteomes" id="UP000309676">
    <property type="component" value="Unassembled WGS sequence"/>
</dbReference>
<keyword evidence="1" id="KW-0472">Membrane</keyword>
<reference evidence="2 3" key="1">
    <citation type="submission" date="2019-05" db="EMBL/GenBank/DDBJ databases">
        <authorList>
            <person name="Narsing Rao M.P."/>
            <person name="Li W.J."/>
        </authorList>
    </citation>
    <scope>NUCLEOTIDE SEQUENCE [LARGE SCALE GENOMIC DNA]</scope>
    <source>
        <strain evidence="2 3">SYSU_K30003</strain>
    </source>
</reference>
<accession>A0A5R9GHV7</accession>
<evidence type="ECO:0000313" key="2">
    <source>
        <dbReference type="EMBL" id="TLS52958.1"/>
    </source>
</evidence>
<dbReference type="RefSeq" id="WP_138193199.1">
    <property type="nucleotide sequence ID" value="NZ_VCIW01000003.1"/>
</dbReference>
<dbReference type="OrthoDB" id="1683109at2"/>
<evidence type="ECO:0000256" key="1">
    <source>
        <dbReference type="SAM" id="Phobius"/>
    </source>
</evidence>
<dbReference type="EMBL" id="VCIW01000003">
    <property type="protein sequence ID" value="TLS52958.1"/>
    <property type="molecule type" value="Genomic_DNA"/>
</dbReference>
<comment type="caution">
    <text evidence="2">The sequence shown here is derived from an EMBL/GenBank/DDBJ whole genome shotgun (WGS) entry which is preliminary data.</text>
</comment>
<sequence length="150" mass="16358">MHVIASFHYSTYIEIALAELEQQGIERKRLIAVPLETRPSGRSMIDTMHRSDGESLIDAGMALGAASSVVTASLGMTLAWGPVYWGLIGAAGGFTVGFLIDWSLTRRRRRRSARKKGGDVVLVVDCEPHQADRVADTLWRHQALGVAVVT</sequence>
<protein>
    <recommendedName>
        <fullName evidence="4">DUF1269 domain-containing protein</fullName>
    </recommendedName>
</protein>
<dbReference type="AlphaFoldDB" id="A0A5R9GHV7"/>
<proteinExistence type="predicted"/>
<evidence type="ECO:0000313" key="3">
    <source>
        <dbReference type="Proteomes" id="UP000309676"/>
    </source>
</evidence>
<feature type="transmembrane region" description="Helical" evidence="1">
    <location>
        <begin position="84"/>
        <end position="104"/>
    </location>
</feature>
<gene>
    <name evidence="2" type="ORF">FE782_06190</name>
</gene>